<evidence type="ECO:0008006" key="4">
    <source>
        <dbReference type="Google" id="ProtNLM"/>
    </source>
</evidence>
<reference evidence="2 3" key="1">
    <citation type="submission" date="2021-05" db="EMBL/GenBank/DDBJ databases">
        <title>Genome Assembly of Synthetic Allotetraploid Brassica napus Reveals Homoeologous Exchanges between Subgenomes.</title>
        <authorList>
            <person name="Davis J.T."/>
        </authorList>
    </citation>
    <scope>NUCLEOTIDE SEQUENCE [LARGE SCALE GENOMIC DNA]</scope>
    <source>
        <strain evidence="3">cv. Da-Ae</strain>
        <tissue evidence="2">Seedling</tissue>
    </source>
</reference>
<proteinExistence type="predicted"/>
<feature type="compositionally biased region" description="Basic and acidic residues" evidence="1">
    <location>
        <begin position="104"/>
        <end position="156"/>
    </location>
</feature>
<evidence type="ECO:0000313" key="2">
    <source>
        <dbReference type="EMBL" id="KAH0880926.1"/>
    </source>
</evidence>
<name>A0ABQ7ZLL0_BRANA</name>
<dbReference type="Proteomes" id="UP000824890">
    <property type="component" value="Unassembled WGS sequence"/>
</dbReference>
<feature type="region of interest" description="Disordered" evidence="1">
    <location>
        <begin position="90"/>
        <end position="241"/>
    </location>
</feature>
<sequence>AMARRYSTAEKAKWTSTTFAPVRRAPIPIPATNNSALIEQNKLSLIRRVTNSAAQNTRALEVELEYEKLEKHCFSCASLSHEQDKCMSRFSKTQGPMGINQSRTLEKLAERRRTDDRVVRNEERSDRTCRNSHRSNDVRHEGHSKATYDRSLRTDYRLASSEYRRPPPSSPPRRNTYPRKETWVPRKGQSSGSIAGSEPRGSGRLAPIFPPPRSRPVREPLITPPGPTSAHANSRERRSALERISPVVSLIGTSEKRPARDRLSLPTNREHLPRNEEVTTDSGILQDVELQYFEETMGDLPFIDRTGAEDRLHVSLRLGHVPAKPDTTITLSLGRLPKRSGRIAAKTLGKRKAPDQPTKKKIPRSPVQGVSLKKRRVTKGQQSSKRRLVMSASGAKTGPAT</sequence>
<evidence type="ECO:0000256" key="1">
    <source>
        <dbReference type="SAM" id="MobiDB-lite"/>
    </source>
</evidence>
<feature type="region of interest" description="Disordered" evidence="1">
    <location>
        <begin position="348"/>
        <end position="401"/>
    </location>
</feature>
<feature type="compositionally biased region" description="Basic residues" evidence="1">
    <location>
        <begin position="372"/>
        <end position="388"/>
    </location>
</feature>
<feature type="non-terminal residue" evidence="2">
    <location>
        <position position="401"/>
    </location>
</feature>
<protein>
    <recommendedName>
        <fullName evidence="4">Zinc knuckle CX2CX4HX4C domain-containing protein</fullName>
    </recommendedName>
</protein>
<accession>A0ABQ7ZLL0</accession>
<keyword evidence="3" id="KW-1185">Reference proteome</keyword>
<feature type="compositionally biased region" description="Polar residues" evidence="1">
    <location>
        <begin position="90"/>
        <end position="103"/>
    </location>
</feature>
<gene>
    <name evidence="2" type="ORF">HID58_068320</name>
</gene>
<evidence type="ECO:0000313" key="3">
    <source>
        <dbReference type="Proteomes" id="UP000824890"/>
    </source>
</evidence>
<organism evidence="2 3">
    <name type="scientific">Brassica napus</name>
    <name type="common">Rape</name>
    <dbReference type="NCBI Taxonomy" id="3708"/>
    <lineage>
        <taxon>Eukaryota</taxon>
        <taxon>Viridiplantae</taxon>
        <taxon>Streptophyta</taxon>
        <taxon>Embryophyta</taxon>
        <taxon>Tracheophyta</taxon>
        <taxon>Spermatophyta</taxon>
        <taxon>Magnoliopsida</taxon>
        <taxon>eudicotyledons</taxon>
        <taxon>Gunneridae</taxon>
        <taxon>Pentapetalae</taxon>
        <taxon>rosids</taxon>
        <taxon>malvids</taxon>
        <taxon>Brassicales</taxon>
        <taxon>Brassicaceae</taxon>
        <taxon>Brassiceae</taxon>
        <taxon>Brassica</taxon>
    </lineage>
</organism>
<comment type="caution">
    <text evidence="2">The sequence shown here is derived from an EMBL/GenBank/DDBJ whole genome shotgun (WGS) entry which is preliminary data.</text>
</comment>
<feature type="non-terminal residue" evidence="2">
    <location>
        <position position="1"/>
    </location>
</feature>
<dbReference type="EMBL" id="JAGKQM010000015">
    <property type="protein sequence ID" value="KAH0880926.1"/>
    <property type="molecule type" value="Genomic_DNA"/>
</dbReference>